<evidence type="ECO:0000256" key="3">
    <source>
        <dbReference type="ARBA" id="ARBA00022692"/>
    </source>
</evidence>
<keyword evidence="5 8" id="KW-0175">Coiled coil</keyword>
<dbReference type="Proteomes" id="UP000594263">
    <property type="component" value="Unplaced"/>
</dbReference>
<evidence type="ECO:0008006" key="12">
    <source>
        <dbReference type="Google" id="ProtNLM"/>
    </source>
</evidence>
<evidence type="ECO:0000256" key="7">
    <source>
        <dbReference type="ARBA" id="ARBA00023136"/>
    </source>
</evidence>
<keyword evidence="3 9" id="KW-0812">Transmembrane</keyword>
<dbReference type="EnsemblPlants" id="Kaladp0532s0003.2.v1.1">
    <property type="protein sequence ID" value="Kaladp0532s0003.2.v1.1"/>
    <property type="gene ID" value="Kaladp0532s0003.v1.1"/>
</dbReference>
<feature type="coiled-coil region" evidence="8">
    <location>
        <begin position="135"/>
        <end position="162"/>
    </location>
</feature>
<evidence type="ECO:0000256" key="8">
    <source>
        <dbReference type="SAM" id="Coils"/>
    </source>
</evidence>
<keyword evidence="11" id="KW-1185">Reference proteome</keyword>
<evidence type="ECO:0000256" key="5">
    <source>
        <dbReference type="ARBA" id="ARBA00023054"/>
    </source>
</evidence>
<evidence type="ECO:0000256" key="1">
    <source>
        <dbReference type="ARBA" id="ARBA00004173"/>
    </source>
</evidence>
<evidence type="ECO:0000313" key="11">
    <source>
        <dbReference type="Proteomes" id="UP000594263"/>
    </source>
</evidence>
<reference evidence="10" key="1">
    <citation type="submission" date="2021-01" db="UniProtKB">
        <authorList>
            <consortium name="EnsemblPlants"/>
        </authorList>
    </citation>
    <scope>IDENTIFICATION</scope>
</reference>
<feature type="transmembrane region" description="Helical" evidence="9">
    <location>
        <begin position="214"/>
        <end position="236"/>
    </location>
</feature>
<dbReference type="Gramene" id="Kaladp0532s0003.2.v1.1">
    <property type="protein sequence ID" value="Kaladp0532s0003.2.v1.1"/>
    <property type="gene ID" value="Kaladp0532s0003.v1.1"/>
</dbReference>
<dbReference type="AlphaFoldDB" id="A0A7N0VEC5"/>
<evidence type="ECO:0000256" key="9">
    <source>
        <dbReference type="SAM" id="Phobius"/>
    </source>
</evidence>
<keyword evidence="4 9" id="KW-1133">Transmembrane helix</keyword>
<dbReference type="PANTHER" id="PTHR14360:SF1">
    <property type="entry name" value="PROTEIN FMP32, MITOCHONDRIAL"/>
    <property type="match status" value="1"/>
</dbReference>
<proteinExistence type="predicted"/>
<evidence type="ECO:0000313" key="10">
    <source>
        <dbReference type="EnsemblPlants" id="Kaladp0532s0003.2.v1.1"/>
    </source>
</evidence>
<dbReference type="InterPro" id="IPR024461">
    <property type="entry name" value="CCDC90-like"/>
</dbReference>
<dbReference type="FunFam" id="1.20.5.340:FF:000029">
    <property type="entry name" value="Coiled-coil domain-containing protein 90-like"/>
    <property type="match status" value="1"/>
</dbReference>
<keyword evidence="6" id="KW-0496">Mitochondrion</keyword>
<accession>A0A7N0VEC5</accession>
<evidence type="ECO:0000256" key="4">
    <source>
        <dbReference type="ARBA" id="ARBA00022989"/>
    </source>
</evidence>
<evidence type="ECO:0000256" key="2">
    <source>
        <dbReference type="ARBA" id="ARBA00004370"/>
    </source>
</evidence>
<dbReference type="Gramene" id="Kaladp0532s0003.1.v1.1">
    <property type="protein sequence ID" value="Kaladp0532s0003.1.v1.1"/>
    <property type="gene ID" value="Kaladp0532s0003.v1.1"/>
</dbReference>
<protein>
    <recommendedName>
        <fullName evidence="12">Mitochondrial protein</fullName>
    </recommendedName>
</protein>
<dbReference type="Pfam" id="PF07798">
    <property type="entry name" value="CCDC90-like"/>
    <property type="match status" value="1"/>
</dbReference>
<sequence>MAAASVCKLFGRAGTSFGGARFTSRCSQVEAPSSFASLGSHQQLITYRQMPSHFNANKPFLVNTLALVKKLKEQGIPSNQAEAITGAVTQVLNDSLESVSDCYVSNSEMHKMEMLQNSKLSTFKMEVEGSQAHHFSLLQNEAEKLKGEIEKMRNDFRHEIDKVATGQRLDLNLERGRMRDELANQTAETCNLTNKLDREIYELRATLEAAKYDVIKYCAGTLVSISAVGLAMMRVLML</sequence>
<dbReference type="Gene3D" id="1.20.5.340">
    <property type="match status" value="1"/>
</dbReference>
<dbReference type="GO" id="GO:0005739">
    <property type="term" value="C:mitochondrion"/>
    <property type="evidence" value="ECO:0007669"/>
    <property type="project" value="UniProtKB-SubCell"/>
</dbReference>
<evidence type="ECO:0000256" key="6">
    <source>
        <dbReference type="ARBA" id="ARBA00023128"/>
    </source>
</evidence>
<dbReference type="PANTHER" id="PTHR14360">
    <property type="entry name" value="PROTEIN FMP32, MITOCHONDRIAL"/>
    <property type="match status" value="1"/>
</dbReference>
<dbReference type="GO" id="GO:0016020">
    <property type="term" value="C:membrane"/>
    <property type="evidence" value="ECO:0007669"/>
    <property type="project" value="UniProtKB-SubCell"/>
</dbReference>
<name>A0A7N0VEC5_KALFE</name>
<organism evidence="10 11">
    <name type="scientific">Kalanchoe fedtschenkoi</name>
    <name type="common">Lavender scallops</name>
    <name type="synonym">South American air plant</name>
    <dbReference type="NCBI Taxonomy" id="63787"/>
    <lineage>
        <taxon>Eukaryota</taxon>
        <taxon>Viridiplantae</taxon>
        <taxon>Streptophyta</taxon>
        <taxon>Embryophyta</taxon>
        <taxon>Tracheophyta</taxon>
        <taxon>Spermatophyta</taxon>
        <taxon>Magnoliopsida</taxon>
        <taxon>eudicotyledons</taxon>
        <taxon>Gunneridae</taxon>
        <taxon>Pentapetalae</taxon>
        <taxon>Saxifragales</taxon>
        <taxon>Crassulaceae</taxon>
        <taxon>Kalanchoe</taxon>
    </lineage>
</organism>
<comment type="subcellular location">
    <subcellularLocation>
        <location evidence="2">Membrane</location>
    </subcellularLocation>
    <subcellularLocation>
        <location evidence="1">Mitochondrion</location>
    </subcellularLocation>
</comment>
<keyword evidence="7 9" id="KW-0472">Membrane</keyword>
<dbReference type="EnsemblPlants" id="Kaladp0532s0003.1.v1.1">
    <property type="protein sequence ID" value="Kaladp0532s0003.1.v1.1"/>
    <property type="gene ID" value="Kaladp0532s0003.v1.1"/>
</dbReference>